<accession>A0A7M3MEK5</accession>
<evidence type="ECO:0000259" key="7">
    <source>
        <dbReference type="PROSITE" id="PS51918"/>
    </source>
</evidence>
<reference evidence="8 9" key="1">
    <citation type="submission" date="2018-06" db="EMBL/GenBank/DDBJ databases">
        <title>Complete genome of Desulfovibrio indonesiensis P37SLT.</title>
        <authorList>
            <person name="Crispim J.S."/>
            <person name="Vidigal P.M.P."/>
            <person name="Silva L.C.F."/>
            <person name="Laguardia C.N."/>
            <person name="Araujo L.C."/>
            <person name="Dias R.S."/>
            <person name="Sousa M.P."/>
            <person name="Paula S.O."/>
            <person name="Silva C."/>
        </authorList>
    </citation>
    <scope>NUCLEOTIDE SEQUENCE [LARGE SCALE GENOMIC DNA]</scope>
    <source>
        <strain evidence="8 9">P37SLT</strain>
    </source>
</reference>
<evidence type="ECO:0000256" key="4">
    <source>
        <dbReference type="ARBA" id="ARBA00022723"/>
    </source>
</evidence>
<dbReference type="InterPro" id="IPR007197">
    <property type="entry name" value="rSAM"/>
</dbReference>
<dbReference type="Pfam" id="PF13186">
    <property type="entry name" value="SPASM"/>
    <property type="match status" value="1"/>
</dbReference>
<evidence type="ECO:0000313" key="8">
    <source>
        <dbReference type="EMBL" id="TVM17326.1"/>
    </source>
</evidence>
<dbReference type="PANTHER" id="PTHR11228">
    <property type="entry name" value="RADICAL SAM DOMAIN PROTEIN"/>
    <property type="match status" value="1"/>
</dbReference>
<dbReference type="InterPro" id="IPR013785">
    <property type="entry name" value="Aldolase_TIM"/>
</dbReference>
<evidence type="ECO:0000256" key="1">
    <source>
        <dbReference type="ARBA" id="ARBA00001966"/>
    </source>
</evidence>
<dbReference type="GO" id="GO:0051539">
    <property type="term" value="F:4 iron, 4 sulfur cluster binding"/>
    <property type="evidence" value="ECO:0007669"/>
    <property type="project" value="UniProtKB-KW"/>
</dbReference>
<evidence type="ECO:0000256" key="2">
    <source>
        <dbReference type="ARBA" id="ARBA00022485"/>
    </source>
</evidence>
<dbReference type="EMBL" id="QMIE01000007">
    <property type="protein sequence ID" value="TVM17326.1"/>
    <property type="molecule type" value="Genomic_DNA"/>
</dbReference>
<keyword evidence="9" id="KW-1185">Reference proteome</keyword>
<dbReference type="NCBIfam" id="TIGR04085">
    <property type="entry name" value="rSAM_more_4Fe4S"/>
    <property type="match status" value="1"/>
</dbReference>
<evidence type="ECO:0000313" key="9">
    <source>
        <dbReference type="Proteomes" id="UP000448292"/>
    </source>
</evidence>
<dbReference type="InterPro" id="IPR058240">
    <property type="entry name" value="rSAM_sf"/>
</dbReference>
<dbReference type="PANTHER" id="PTHR11228:SF34">
    <property type="entry name" value="TUNGSTEN-CONTAINING ALDEHYDE FERREDOXIN OXIDOREDUCTASE COFACTOR MODIFYING PROTEIN"/>
    <property type="match status" value="1"/>
</dbReference>
<keyword evidence="3" id="KW-0949">S-adenosyl-L-methionine</keyword>
<evidence type="ECO:0000256" key="6">
    <source>
        <dbReference type="ARBA" id="ARBA00023014"/>
    </source>
</evidence>
<name>A0A7M3MEK5_9BACT</name>
<comment type="caution">
    <text evidence="8">The sequence shown here is derived from an EMBL/GenBank/DDBJ whole genome shotgun (WGS) entry which is preliminary data.</text>
</comment>
<dbReference type="PROSITE" id="PS51918">
    <property type="entry name" value="RADICAL_SAM"/>
    <property type="match status" value="1"/>
</dbReference>
<dbReference type="InterPro" id="IPR023885">
    <property type="entry name" value="4Fe4S-binding_SPASM_dom"/>
</dbReference>
<dbReference type="Proteomes" id="UP000448292">
    <property type="component" value="Unassembled WGS sequence"/>
</dbReference>
<dbReference type="Gene3D" id="3.20.20.70">
    <property type="entry name" value="Aldolase class I"/>
    <property type="match status" value="1"/>
</dbReference>
<dbReference type="SUPFAM" id="SSF102114">
    <property type="entry name" value="Radical SAM enzymes"/>
    <property type="match status" value="1"/>
</dbReference>
<protein>
    <submittedName>
        <fullName evidence="8">Radical SAM protein</fullName>
    </submittedName>
</protein>
<dbReference type="GO" id="GO:0046872">
    <property type="term" value="F:metal ion binding"/>
    <property type="evidence" value="ECO:0007669"/>
    <property type="project" value="UniProtKB-KW"/>
</dbReference>
<keyword evidence="2" id="KW-0004">4Fe-4S</keyword>
<feature type="domain" description="Radical SAM core" evidence="7">
    <location>
        <begin position="51"/>
        <end position="282"/>
    </location>
</feature>
<dbReference type="InterPro" id="IPR000385">
    <property type="entry name" value="MoaA_NifB_PqqE_Fe-S-bd_CS"/>
</dbReference>
<dbReference type="AlphaFoldDB" id="A0A7M3MEK5"/>
<gene>
    <name evidence="8" type="ORF">DPQ33_09065</name>
</gene>
<dbReference type="RefSeq" id="WP_144302904.1">
    <property type="nucleotide sequence ID" value="NZ_QMIE01000007.1"/>
</dbReference>
<dbReference type="SFLD" id="SFLDG01067">
    <property type="entry name" value="SPASM/twitch_domain_containing"/>
    <property type="match status" value="1"/>
</dbReference>
<dbReference type="SFLD" id="SFLDS00029">
    <property type="entry name" value="Radical_SAM"/>
    <property type="match status" value="1"/>
</dbReference>
<dbReference type="GO" id="GO:0003824">
    <property type="term" value="F:catalytic activity"/>
    <property type="evidence" value="ECO:0007669"/>
    <property type="project" value="InterPro"/>
</dbReference>
<evidence type="ECO:0000256" key="5">
    <source>
        <dbReference type="ARBA" id="ARBA00023004"/>
    </source>
</evidence>
<dbReference type="InterPro" id="IPR034391">
    <property type="entry name" value="AdoMet-like_SPASM_containing"/>
</dbReference>
<organism evidence="8 9">
    <name type="scientific">Oceanidesulfovibrio indonesiensis</name>
    <dbReference type="NCBI Taxonomy" id="54767"/>
    <lineage>
        <taxon>Bacteria</taxon>
        <taxon>Pseudomonadati</taxon>
        <taxon>Thermodesulfobacteriota</taxon>
        <taxon>Desulfovibrionia</taxon>
        <taxon>Desulfovibrionales</taxon>
        <taxon>Desulfovibrionaceae</taxon>
        <taxon>Oceanidesulfovibrio</taxon>
    </lineage>
</organism>
<dbReference type="PROSITE" id="PS01305">
    <property type="entry name" value="MOAA_NIFB_PQQE"/>
    <property type="match status" value="1"/>
</dbReference>
<evidence type="ECO:0000256" key="3">
    <source>
        <dbReference type="ARBA" id="ARBA00022691"/>
    </source>
</evidence>
<dbReference type="CDD" id="cd21109">
    <property type="entry name" value="SPASM"/>
    <property type="match status" value="1"/>
</dbReference>
<sequence length="403" mass="46208">MSKRSTIGCGSILRLASRLYKYPWIYSKLASLQLEKTFFNQLGPKGGEGEANKIRQVSIRITDLCNLRCIMCGQWGEHGFLHGKNLKELKKCEVPVERYQALLHDLAEHGHRPILYLWGGEPTMYEGWLDLLETAKELKMPTSIATNGTRLAQYADRIVDSSMYLCQISVDGHNEELHNSIRRASGINSFQSINDGIDALHAARARAKSPLPLIASLTTVSRDNAAHLVDIYEAFKDKVDLCVFYPAWWITEERADLHTKDFERRFGFEPELHRGWIGGWTPQDYKALAEQFTELRERSKGFNNPPVIFIPNLDGEEDIEKYYTDHSERFGYDECISIFQVVEIDSNGDISPCRDYHDYVVGNIKEQTITEIWNSDRFRQFRKSISQDGLMPVCSRCCGLMGY</sequence>
<dbReference type="OrthoDB" id="9792276at2"/>
<keyword evidence="6" id="KW-0411">Iron-sulfur</keyword>
<dbReference type="CDD" id="cd01335">
    <property type="entry name" value="Radical_SAM"/>
    <property type="match status" value="1"/>
</dbReference>
<comment type="cofactor">
    <cofactor evidence="1">
        <name>[4Fe-4S] cluster</name>
        <dbReference type="ChEBI" id="CHEBI:49883"/>
    </cofactor>
</comment>
<keyword evidence="4" id="KW-0479">Metal-binding</keyword>
<proteinExistence type="predicted"/>
<dbReference type="Pfam" id="PF04055">
    <property type="entry name" value="Radical_SAM"/>
    <property type="match status" value="1"/>
</dbReference>
<dbReference type="SFLD" id="SFLDG01387">
    <property type="entry name" value="BtrN-like_SPASM_domain_contain"/>
    <property type="match status" value="1"/>
</dbReference>
<keyword evidence="5" id="KW-0408">Iron</keyword>
<dbReference type="InterPro" id="IPR050377">
    <property type="entry name" value="Radical_SAM_PqqE_MftC-like"/>
</dbReference>